<dbReference type="SUPFAM" id="SSF46785">
    <property type="entry name" value="Winged helix' DNA-binding domain"/>
    <property type="match status" value="1"/>
</dbReference>
<keyword evidence="4" id="KW-1185">Reference proteome</keyword>
<organism evidence="3 4">
    <name type="scientific">Xanthobacter autotrophicus (strain ATCC BAA-1158 / Py2)</name>
    <dbReference type="NCBI Taxonomy" id="78245"/>
    <lineage>
        <taxon>Bacteria</taxon>
        <taxon>Pseudomonadati</taxon>
        <taxon>Pseudomonadota</taxon>
        <taxon>Alphaproteobacteria</taxon>
        <taxon>Hyphomicrobiales</taxon>
        <taxon>Xanthobacteraceae</taxon>
        <taxon>Xanthobacter</taxon>
    </lineage>
</organism>
<dbReference type="Pfam" id="PF03551">
    <property type="entry name" value="PadR"/>
    <property type="match status" value="1"/>
</dbReference>
<evidence type="ECO:0000313" key="3">
    <source>
        <dbReference type="EMBL" id="ABS69191.1"/>
    </source>
</evidence>
<evidence type="ECO:0000256" key="1">
    <source>
        <dbReference type="SAM" id="MobiDB-lite"/>
    </source>
</evidence>
<proteinExistence type="predicted"/>
<feature type="compositionally biased region" description="Low complexity" evidence="1">
    <location>
        <begin position="1"/>
        <end position="10"/>
    </location>
</feature>
<dbReference type="Proteomes" id="UP000002417">
    <property type="component" value="Chromosome"/>
</dbReference>
<dbReference type="Gene3D" id="1.10.10.10">
    <property type="entry name" value="Winged helix-like DNA-binding domain superfamily/Winged helix DNA-binding domain"/>
    <property type="match status" value="1"/>
</dbReference>
<dbReference type="PANTHER" id="PTHR43252:SF2">
    <property type="entry name" value="TRANSCRIPTION REGULATOR, PADR-LIKE FAMILY"/>
    <property type="match status" value="1"/>
</dbReference>
<accession>A7IME8</accession>
<dbReference type="eggNOG" id="COG1695">
    <property type="taxonomic scope" value="Bacteria"/>
</dbReference>
<dbReference type="KEGG" id="xau:Xaut_3967"/>
<dbReference type="InterPro" id="IPR036388">
    <property type="entry name" value="WH-like_DNA-bd_sf"/>
</dbReference>
<feature type="compositionally biased region" description="Pro residues" evidence="1">
    <location>
        <begin position="11"/>
        <end position="21"/>
    </location>
</feature>
<sequence>MSRTSPSATPSVPPSPAPVPKPGPDFLSRAYWNGTIKMSLSKFFILCVLHQRPMHGYDVARAVEATTNGCCSPAEGTIYPVLREFEEGGYVTAASEVVSGRERKVYTLTDKGRAAFKVAVEAWMDVTRCLVDAEKMIAGAPDKVGSTPGCCP</sequence>
<protein>
    <submittedName>
        <fullName evidence="3">Transcriptional regulator, PadR-like family</fullName>
    </submittedName>
</protein>
<dbReference type="InterPro" id="IPR036390">
    <property type="entry name" value="WH_DNA-bd_sf"/>
</dbReference>
<gene>
    <name evidence="3" type="ordered locus">Xaut_3967</name>
</gene>
<feature type="region of interest" description="Disordered" evidence="1">
    <location>
        <begin position="1"/>
        <end position="21"/>
    </location>
</feature>
<feature type="domain" description="Transcription regulator PadR N-terminal" evidence="2">
    <location>
        <begin position="45"/>
        <end position="117"/>
    </location>
</feature>
<dbReference type="AlphaFoldDB" id="A7IME8"/>
<dbReference type="HOGENOM" id="CLU_063440_6_0_5"/>
<dbReference type="InterPro" id="IPR005149">
    <property type="entry name" value="Tscrpt_reg_PadR_N"/>
</dbReference>
<dbReference type="PANTHER" id="PTHR43252">
    <property type="entry name" value="TRANSCRIPTIONAL REGULATOR YQJI"/>
    <property type="match status" value="1"/>
</dbReference>
<dbReference type="EMBL" id="CP000781">
    <property type="protein sequence ID" value="ABS69191.1"/>
    <property type="molecule type" value="Genomic_DNA"/>
</dbReference>
<dbReference type="PhylomeDB" id="A7IME8"/>
<name>A7IME8_XANP2</name>
<reference evidence="3 4" key="1">
    <citation type="submission" date="2007-07" db="EMBL/GenBank/DDBJ databases">
        <title>Complete sequence of chromosome of Xanthobacter autotrophicus Py2.</title>
        <authorList>
            <consortium name="US DOE Joint Genome Institute"/>
            <person name="Copeland A."/>
            <person name="Lucas S."/>
            <person name="Lapidus A."/>
            <person name="Barry K."/>
            <person name="Glavina del Rio T."/>
            <person name="Hammon N."/>
            <person name="Israni S."/>
            <person name="Dalin E."/>
            <person name="Tice H."/>
            <person name="Pitluck S."/>
            <person name="Sims D."/>
            <person name="Brettin T."/>
            <person name="Bruce D."/>
            <person name="Detter J.C."/>
            <person name="Han C."/>
            <person name="Tapia R."/>
            <person name="Brainard J."/>
            <person name="Schmutz J."/>
            <person name="Larimer F."/>
            <person name="Land M."/>
            <person name="Hauser L."/>
            <person name="Kyrpides N."/>
            <person name="Kim E."/>
            <person name="Ensigns S.A."/>
            <person name="Richardson P."/>
        </authorList>
    </citation>
    <scope>NUCLEOTIDE SEQUENCE [LARGE SCALE GENOMIC DNA]</scope>
    <source>
        <strain evidence="4">ATCC BAA-1158 / Py2</strain>
    </source>
</reference>
<evidence type="ECO:0000313" key="4">
    <source>
        <dbReference type="Proteomes" id="UP000002417"/>
    </source>
</evidence>
<evidence type="ECO:0000259" key="2">
    <source>
        <dbReference type="Pfam" id="PF03551"/>
    </source>
</evidence>
<dbReference type="STRING" id="78245.Xaut_3967"/>